<keyword evidence="2" id="KW-1185">Reference proteome</keyword>
<dbReference type="GO" id="GO:0000287">
    <property type="term" value="F:magnesium ion binding"/>
    <property type="evidence" value="ECO:0007669"/>
    <property type="project" value="InterPro"/>
</dbReference>
<dbReference type="PANTHER" id="PTHR31367:SF5">
    <property type="entry name" value="CYTOSOLIC 5'-NUCLEOTIDASE 1A"/>
    <property type="match status" value="1"/>
</dbReference>
<dbReference type="GO" id="GO:0009117">
    <property type="term" value="P:nucleotide metabolic process"/>
    <property type="evidence" value="ECO:0007669"/>
    <property type="project" value="InterPro"/>
</dbReference>
<dbReference type="AlphaFoldDB" id="A0A0U2W4G1"/>
<reference evidence="2" key="1">
    <citation type="submission" date="2015-12" db="EMBL/GenBank/DDBJ databases">
        <title>Complete genome sequences of two moderately thermophilic Paenibacillus species.</title>
        <authorList>
            <person name="Butler R.III."/>
            <person name="Wang J."/>
            <person name="Stark B.C."/>
            <person name="Pombert J.-F."/>
        </authorList>
    </citation>
    <scope>NUCLEOTIDE SEQUENCE [LARGE SCALE GENOMIC DNA]</scope>
    <source>
        <strain evidence="2">32O-Y</strain>
    </source>
</reference>
<sequence length="158" mass="17901">MPYQIEDKFVTAVASSALFDLTESDSVFRTRGEDEYRQYQREHETDVLNTGVAFPLIKRLLSMNGATAEDQPVEVVLLSRNDPDTGLRVFKSIEHYKLPISRAVFVAGRNPFQYMEAFNASLFLSGNPADVKEAVERGFPAGCIYPTDFIDDDEDHWI</sequence>
<dbReference type="Pfam" id="PF06189">
    <property type="entry name" value="5-nucleotidase"/>
    <property type="match status" value="1"/>
</dbReference>
<dbReference type="PANTHER" id="PTHR31367">
    <property type="entry name" value="CYTOSOLIC 5'-NUCLEOTIDASE 1 FAMILY MEMBER"/>
    <property type="match status" value="1"/>
</dbReference>
<accession>A0A0U2W4G1</accession>
<gene>
    <name evidence="1" type="ORF">IJ22_20150</name>
</gene>
<evidence type="ECO:0000313" key="1">
    <source>
        <dbReference type="EMBL" id="ALS22389.1"/>
    </source>
</evidence>
<dbReference type="PATRIC" id="fig|162209.4.peg.2133"/>
<organism evidence="1 2">
    <name type="scientific">Paenibacillus naphthalenovorans</name>
    <dbReference type="NCBI Taxonomy" id="162209"/>
    <lineage>
        <taxon>Bacteria</taxon>
        <taxon>Bacillati</taxon>
        <taxon>Bacillota</taxon>
        <taxon>Bacilli</taxon>
        <taxon>Bacillales</taxon>
        <taxon>Paenibacillaceae</taxon>
        <taxon>Paenibacillus</taxon>
    </lineage>
</organism>
<reference evidence="1 2" key="2">
    <citation type="journal article" date="2016" name="Genome Announc.">
        <title>Complete Genome Sequences of Two Interactive Moderate Thermophiles, Paenibacillus napthalenovorans 32O-Y and Paenibacillus sp. 32O-W.</title>
        <authorList>
            <person name="Butler R.R.III."/>
            <person name="Wang J."/>
            <person name="Stark B.C."/>
            <person name="Pombert J.F."/>
        </authorList>
    </citation>
    <scope>NUCLEOTIDE SEQUENCE [LARGE SCALE GENOMIC DNA]</scope>
    <source>
        <strain evidence="1 2">32O-Y</strain>
    </source>
</reference>
<name>A0A0U2W4G1_9BACL</name>
<dbReference type="GO" id="GO:0000166">
    <property type="term" value="F:nucleotide binding"/>
    <property type="evidence" value="ECO:0007669"/>
    <property type="project" value="InterPro"/>
</dbReference>
<dbReference type="InterPro" id="IPR010394">
    <property type="entry name" value="5-nucleotidase"/>
</dbReference>
<dbReference type="GO" id="GO:0005737">
    <property type="term" value="C:cytoplasm"/>
    <property type="evidence" value="ECO:0007669"/>
    <property type="project" value="InterPro"/>
</dbReference>
<dbReference type="STRING" id="162209.IJ22_20150"/>
<evidence type="ECO:0000313" key="2">
    <source>
        <dbReference type="Proteomes" id="UP000061660"/>
    </source>
</evidence>
<dbReference type="EMBL" id="CP013652">
    <property type="protein sequence ID" value="ALS22389.1"/>
    <property type="molecule type" value="Genomic_DNA"/>
</dbReference>
<dbReference type="KEGG" id="pnp:IJ22_20150"/>
<dbReference type="GO" id="GO:0008253">
    <property type="term" value="F:5'-nucleotidase activity"/>
    <property type="evidence" value="ECO:0007669"/>
    <property type="project" value="InterPro"/>
</dbReference>
<proteinExistence type="predicted"/>
<dbReference type="Proteomes" id="UP000061660">
    <property type="component" value="Chromosome"/>
</dbReference>
<protein>
    <submittedName>
        <fullName evidence="1">5'-nucleotidase</fullName>
    </submittedName>
</protein>